<comment type="subcellular location">
    <subcellularLocation>
        <location evidence="1">Cell outer membrane</location>
    </subcellularLocation>
</comment>
<dbReference type="Pfam" id="PF14322">
    <property type="entry name" value="SusD-like_3"/>
    <property type="match status" value="1"/>
</dbReference>
<comment type="caution">
    <text evidence="8">The sequence shown here is derived from an EMBL/GenBank/DDBJ whole genome shotgun (WGS) entry which is preliminary data.</text>
</comment>
<sequence>MKKVFHPLMIMTVAVLCFCSCNKFLETTPSDFLSPANYYETEEQLNFALNGVYDILGQRAVYGDALISRMGTEADEGFYAVSSFSGPQVYSHSTADTYVLNLWQLLYDGINRANVLIENVNKPKMDEGKRNAIRGQALFLRAYYHFLLVSNWGDIPLMLKATNSANETSITRTSQKQVYEAILKDMEEAETLVETAQTVGFGGKINKSAIRGILARVCLYMAGNPLNDVSKYKDALKWSKMIIDENFHALNPSYQDIFINYAADKYDIKESIWEVEFWGNTAGPYREGGRVGINTGITNPSTAAYTYGFIQTTARLFNSYGSAKDLRRDWAIAPFRYQSQGTIKANWNATQVYERHCGKWRREYEVVSPKSMNDSPENFPLLRYSDVLLMFAEAENEVNGPTPEAYDAINAVRKRAYGKLLPGAVNVNEANVPPGLSKTGFADYLREERSRELCFEGLRKYDLIRWGILGSTLKQVSAEINANAPAALKYAAKAGTNFTEPRHLLLPIPIYEMGINKALTQNNDW</sequence>
<evidence type="ECO:0000259" key="6">
    <source>
        <dbReference type="Pfam" id="PF07980"/>
    </source>
</evidence>
<dbReference type="AlphaFoldDB" id="A0A5M9HD89"/>
<evidence type="ECO:0000256" key="1">
    <source>
        <dbReference type="ARBA" id="ARBA00004442"/>
    </source>
</evidence>
<dbReference type="InterPro" id="IPR033985">
    <property type="entry name" value="SusD-like_N"/>
</dbReference>
<evidence type="ECO:0000313" key="8">
    <source>
        <dbReference type="EMBL" id="KAA8482857.1"/>
    </source>
</evidence>
<accession>A0A5M9HD89</accession>
<dbReference type="Pfam" id="PF07980">
    <property type="entry name" value="SusD_RagB"/>
    <property type="match status" value="1"/>
</dbReference>
<feature type="domain" description="RagB/SusD" evidence="6">
    <location>
        <begin position="339"/>
        <end position="525"/>
    </location>
</feature>
<dbReference type="Gene3D" id="1.25.40.390">
    <property type="match status" value="1"/>
</dbReference>
<gene>
    <name evidence="8" type="ORF">F1649_10225</name>
</gene>
<evidence type="ECO:0000256" key="4">
    <source>
        <dbReference type="ARBA" id="ARBA00023136"/>
    </source>
</evidence>
<dbReference type="InterPro" id="IPR012944">
    <property type="entry name" value="SusD_RagB_dom"/>
</dbReference>
<proteinExistence type="inferred from homology"/>
<keyword evidence="9" id="KW-1185">Reference proteome</keyword>
<protein>
    <submittedName>
        <fullName evidence="8">RagB/SusD family nutrient uptake outer membrane protein</fullName>
    </submittedName>
</protein>
<dbReference type="Proteomes" id="UP000322918">
    <property type="component" value="Unassembled WGS sequence"/>
</dbReference>
<dbReference type="RefSeq" id="WP_141814328.1">
    <property type="nucleotide sequence ID" value="NZ_VFPL01000001.1"/>
</dbReference>
<organism evidence="8 9">
    <name type="scientific">Arcticibacter tournemirensis</name>
    <dbReference type="NCBI Taxonomy" id="699437"/>
    <lineage>
        <taxon>Bacteria</taxon>
        <taxon>Pseudomonadati</taxon>
        <taxon>Bacteroidota</taxon>
        <taxon>Sphingobacteriia</taxon>
        <taxon>Sphingobacteriales</taxon>
        <taxon>Sphingobacteriaceae</taxon>
        <taxon>Arcticibacter</taxon>
    </lineage>
</organism>
<keyword evidence="4" id="KW-0472">Membrane</keyword>
<evidence type="ECO:0000259" key="7">
    <source>
        <dbReference type="Pfam" id="PF14322"/>
    </source>
</evidence>
<name>A0A5M9HD89_9SPHI</name>
<evidence type="ECO:0000313" key="9">
    <source>
        <dbReference type="Proteomes" id="UP000322918"/>
    </source>
</evidence>
<keyword evidence="5" id="KW-0998">Cell outer membrane</keyword>
<dbReference type="GO" id="GO:0009279">
    <property type="term" value="C:cell outer membrane"/>
    <property type="evidence" value="ECO:0007669"/>
    <property type="project" value="UniProtKB-SubCell"/>
</dbReference>
<dbReference type="SUPFAM" id="SSF48452">
    <property type="entry name" value="TPR-like"/>
    <property type="match status" value="1"/>
</dbReference>
<comment type="similarity">
    <text evidence="2">Belongs to the SusD family.</text>
</comment>
<reference evidence="8 9" key="1">
    <citation type="submission" date="2019-09" db="EMBL/GenBank/DDBJ databases">
        <title>Pararcticibacter amylolyticus gen. nov., sp. nov., isolated from a rottenly hemp rope, and reclassification of Pedobacter tournemirensis as Pararcticibacter tournemirensis comb. nov.</title>
        <authorList>
            <person name="Cai Y."/>
        </authorList>
    </citation>
    <scope>NUCLEOTIDE SEQUENCE [LARGE SCALE GENOMIC DNA]</scope>
    <source>
        <strain evidence="8 9">TF5-37.2-LB10</strain>
    </source>
</reference>
<evidence type="ECO:0000256" key="5">
    <source>
        <dbReference type="ARBA" id="ARBA00023237"/>
    </source>
</evidence>
<evidence type="ECO:0000256" key="2">
    <source>
        <dbReference type="ARBA" id="ARBA00006275"/>
    </source>
</evidence>
<dbReference type="InterPro" id="IPR011990">
    <property type="entry name" value="TPR-like_helical_dom_sf"/>
</dbReference>
<evidence type="ECO:0000256" key="3">
    <source>
        <dbReference type="ARBA" id="ARBA00022729"/>
    </source>
</evidence>
<feature type="domain" description="SusD-like N-terminal" evidence="7">
    <location>
        <begin position="23"/>
        <end position="219"/>
    </location>
</feature>
<dbReference type="OrthoDB" id="5694214at2"/>
<dbReference type="EMBL" id="VWNE01000014">
    <property type="protein sequence ID" value="KAA8482857.1"/>
    <property type="molecule type" value="Genomic_DNA"/>
</dbReference>
<dbReference type="CDD" id="cd08977">
    <property type="entry name" value="SusD"/>
    <property type="match status" value="1"/>
</dbReference>
<keyword evidence="3" id="KW-0732">Signal</keyword>